<accession>A0A383ALT8</accession>
<dbReference type="PANTHER" id="PTHR43194:SF2">
    <property type="entry name" value="PEROXISOMAL MEMBRANE PROTEIN LPX1"/>
    <property type="match status" value="1"/>
</dbReference>
<feature type="domain" description="AB hydrolase-1" evidence="1">
    <location>
        <begin position="1"/>
        <end position="109"/>
    </location>
</feature>
<protein>
    <recommendedName>
        <fullName evidence="1">AB hydrolase-1 domain-containing protein</fullName>
    </recommendedName>
</protein>
<dbReference type="InterPro" id="IPR029058">
    <property type="entry name" value="AB_hydrolase_fold"/>
</dbReference>
<name>A0A383ALT8_9ZZZZ</name>
<dbReference type="PANTHER" id="PTHR43194">
    <property type="entry name" value="HYDROLASE ALPHA/BETA FOLD FAMILY"/>
    <property type="match status" value="1"/>
</dbReference>
<dbReference type="AlphaFoldDB" id="A0A383ALT8"/>
<feature type="non-terminal residue" evidence="2">
    <location>
        <position position="1"/>
    </location>
</feature>
<dbReference type="Gene3D" id="3.40.50.1820">
    <property type="entry name" value="alpha/beta hydrolase"/>
    <property type="match status" value="1"/>
</dbReference>
<organism evidence="2">
    <name type="scientific">marine metagenome</name>
    <dbReference type="NCBI Taxonomy" id="408172"/>
    <lineage>
        <taxon>unclassified sequences</taxon>
        <taxon>metagenomes</taxon>
        <taxon>ecological metagenomes</taxon>
    </lineage>
</organism>
<gene>
    <name evidence="2" type="ORF">METZ01_LOCUS461498</name>
</gene>
<sequence length="249" mass="27774">LLLQHTAGAHGSQWRHLFEIPEITDRFRLIAYDLPFHGKSVPPVSRQWWQEKYDLKGEFLRSIPLKLSQALNLNQPVFMGCSVGGLLALDLAHKHADSFKAVISVEGALNIEGALQNLDVMWHPQVSNEYKAKLMEGLMSPTSPIAYRKETSFVYASGWPPAFIGDLYYYIADYDLRGQATEIDTNQVGVHILSGEYDYSGTAELGKAASQAITGSTWEEMKGVGHFPMSENPEIFLTYLLPILGRIAS</sequence>
<dbReference type="InterPro" id="IPR050228">
    <property type="entry name" value="Carboxylesterase_BioH"/>
</dbReference>
<proteinExistence type="predicted"/>
<evidence type="ECO:0000259" key="1">
    <source>
        <dbReference type="Pfam" id="PF00561"/>
    </source>
</evidence>
<reference evidence="2" key="1">
    <citation type="submission" date="2018-05" db="EMBL/GenBank/DDBJ databases">
        <authorList>
            <person name="Lanie J.A."/>
            <person name="Ng W.-L."/>
            <person name="Kazmierczak K.M."/>
            <person name="Andrzejewski T.M."/>
            <person name="Davidsen T.M."/>
            <person name="Wayne K.J."/>
            <person name="Tettelin H."/>
            <person name="Glass J.I."/>
            <person name="Rusch D."/>
            <person name="Podicherti R."/>
            <person name="Tsui H.-C.T."/>
            <person name="Winkler M.E."/>
        </authorList>
    </citation>
    <scope>NUCLEOTIDE SEQUENCE</scope>
</reference>
<dbReference type="EMBL" id="UINC01193168">
    <property type="protein sequence ID" value="SVE08644.1"/>
    <property type="molecule type" value="Genomic_DNA"/>
</dbReference>
<dbReference type="Pfam" id="PF00561">
    <property type="entry name" value="Abhydrolase_1"/>
    <property type="match status" value="1"/>
</dbReference>
<dbReference type="SUPFAM" id="SSF53474">
    <property type="entry name" value="alpha/beta-Hydrolases"/>
    <property type="match status" value="1"/>
</dbReference>
<evidence type="ECO:0000313" key="2">
    <source>
        <dbReference type="EMBL" id="SVE08644.1"/>
    </source>
</evidence>
<dbReference type="InterPro" id="IPR000073">
    <property type="entry name" value="AB_hydrolase_1"/>
</dbReference>